<keyword evidence="2" id="KW-1185">Reference proteome</keyword>
<dbReference type="RefSeq" id="XP_060314050.1">
    <property type="nucleotide sequence ID" value="XM_060456158.1"/>
</dbReference>
<dbReference type="GeneID" id="85339705"/>
<accession>A0AAI9YY08</accession>
<protein>
    <submittedName>
        <fullName evidence="1">Uncharacterized protein</fullName>
    </submittedName>
</protein>
<dbReference type="Proteomes" id="UP001240678">
    <property type="component" value="Unassembled WGS sequence"/>
</dbReference>
<name>A0AAI9YY08_9PEZI</name>
<sequence>MKESNHDARHLWYLSTRVGGMPPEVLSVVCLGSATTQGGQNEGFELNHPIHMRSTSWIFCKVIIRIWRCALPPLSCRLSHSWHLSARRALSRRPPHRWPYPRFSRQDRRRARNAIIELSRPQHPYVPWTRLLSVKLNEKETVKDLLQRGHFSAKPVCWATARITFPPEALSLSQKFRDSVSRICSGCVTHGPESLGKARGRFGFVCEPSTSGGKKPPS</sequence>
<evidence type="ECO:0000313" key="2">
    <source>
        <dbReference type="Proteomes" id="UP001240678"/>
    </source>
</evidence>
<reference evidence="1 2" key="1">
    <citation type="submission" date="2016-10" db="EMBL/GenBank/DDBJ databases">
        <title>The genome sequence of Colletotrichum fioriniae PJ7.</title>
        <authorList>
            <person name="Baroncelli R."/>
        </authorList>
    </citation>
    <scope>NUCLEOTIDE SEQUENCE [LARGE SCALE GENOMIC DNA]</scope>
    <source>
        <strain evidence="1 2">IMI 309622</strain>
    </source>
</reference>
<organism evidence="1 2">
    <name type="scientific">Colletotrichum costaricense</name>
    <dbReference type="NCBI Taxonomy" id="1209916"/>
    <lineage>
        <taxon>Eukaryota</taxon>
        <taxon>Fungi</taxon>
        <taxon>Dikarya</taxon>
        <taxon>Ascomycota</taxon>
        <taxon>Pezizomycotina</taxon>
        <taxon>Sordariomycetes</taxon>
        <taxon>Hypocreomycetidae</taxon>
        <taxon>Glomerellales</taxon>
        <taxon>Glomerellaceae</taxon>
        <taxon>Colletotrichum</taxon>
        <taxon>Colletotrichum acutatum species complex</taxon>
    </lineage>
</organism>
<evidence type="ECO:0000313" key="1">
    <source>
        <dbReference type="EMBL" id="KAK1527734.1"/>
    </source>
</evidence>
<dbReference type="AlphaFoldDB" id="A0AAI9YY08"/>
<dbReference type="EMBL" id="MOOE01000007">
    <property type="protein sequence ID" value="KAK1527734.1"/>
    <property type="molecule type" value="Genomic_DNA"/>
</dbReference>
<gene>
    <name evidence="1" type="ORF">CCOS01_07996</name>
</gene>
<comment type="caution">
    <text evidence="1">The sequence shown here is derived from an EMBL/GenBank/DDBJ whole genome shotgun (WGS) entry which is preliminary data.</text>
</comment>
<proteinExistence type="predicted"/>